<dbReference type="InterPro" id="IPR058757">
    <property type="entry name" value="UFSP2_MPN_N"/>
</dbReference>
<evidence type="ECO:0000313" key="3">
    <source>
        <dbReference type="Proteomes" id="UP000053240"/>
    </source>
</evidence>
<keyword evidence="2" id="KW-0645">Protease</keyword>
<dbReference type="GO" id="GO:0008233">
    <property type="term" value="F:peptidase activity"/>
    <property type="evidence" value="ECO:0007669"/>
    <property type="project" value="UniProtKB-KW"/>
</dbReference>
<gene>
    <name evidence="2" type="ORF">RR48_13810</name>
</gene>
<name>A0A194RHP0_PAPMA</name>
<reference evidence="2 3" key="1">
    <citation type="journal article" date="2015" name="Nat. Commun.">
        <title>Outbred genome sequencing and CRISPR/Cas9 gene editing in butterflies.</title>
        <authorList>
            <person name="Li X."/>
            <person name="Fan D."/>
            <person name="Zhang W."/>
            <person name="Liu G."/>
            <person name="Zhang L."/>
            <person name="Zhao L."/>
            <person name="Fang X."/>
            <person name="Chen L."/>
            <person name="Dong Y."/>
            <person name="Chen Y."/>
            <person name="Ding Y."/>
            <person name="Zhao R."/>
            <person name="Feng M."/>
            <person name="Zhu Y."/>
            <person name="Feng Y."/>
            <person name="Jiang X."/>
            <person name="Zhu D."/>
            <person name="Xiang H."/>
            <person name="Feng X."/>
            <person name="Li S."/>
            <person name="Wang J."/>
            <person name="Zhang G."/>
            <person name="Kronforst M.R."/>
            <person name="Wang W."/>
        </authorList>
    </citation>
    <scope>NUCLEOTIDE SEQUENCE [LARGE SCALE GENOMIC DNA]</scope>
    <source>
        <strain evidence="2">Ya'a_city_454_Pm</strain>
        <tissue evidence="2">Whole body</tissue>
    </source>
</reference>
<keyword evidence="3" id="KW-1185">Reference proteome</keyword>
<protein>
    <submittedName>
        <fullName evidence="2">Putative Ufm1-specific protease 2</fullName>
    </submittedName>
</protein>
<organism evidence="2 3">
    <name type="scientific">Papilio machaon</name>
    <name type="common">Old World swallowtail butterfly</name>
    <dbReference type="NCBI Taxonomy" id="76193"/>
    <lineage>
        <taxon>Eukaryota</taxon>
        <taxon>Metazoa</taxon>
        <taxon>Ecdysozoa</taxon>
        <taxon>Arthropoda</taxon>
        <taxon>Hexapoda</taxon>
        <taxon>Insecta</taxon>
        <taxon>Pterygota</taxon>
        <taxon>Neoptera</taxon>
        <taxon>Endopterygota</taxon>
        <taxon>Lepidoptera</taxon>
        <taxon>Glossata</taxon>
        <taxon>Ditrysia</taxon>
        <taxon>Papilionoidea</taxon>
        <taxon>Papilionidae</taxon>
        <taxon>Papilioninae</taxon>
        <taxon>Papilio</taxon>
    </lineage>
</organism>
<dbReference type="STRING" id="76193.A0A194RHP0"/>
<dbReference type="InParanoid" id="A0A194RHP0"/>
<dbReference type="Pfam" id="PF26560">
    <property type="entry name" value="UFSP2_MPN_insect"/>
    <property type="match status" value="1"/>
</dbReference>
<accession>A0A194RHP0</accession>
<dbReference type="GO" id="GO:0006508">
    <property type="term" value="P:proteolysis"/>
    <property type="evidence" value="ECO:0007669"/>
    <property type="project" value="UniProtKB-KW"/>
</dbReference>
<sequence>MSPRLKISKYVIERLSLIDTEESTGCLYGLMYDGILLVVGLSLELFEKEKNTYNQLLLNLPAEIELCGVIKFSDCLTIENKAKEILQDVDITDNPLVIIISKEKNIKAHFLVHDKFEETSYEVMENDELWKQFLHVRLNTILPLTCEATIAGVKNTLQNKRKKVNFI</sequence>
<dbReference type="Proteomes" id="UP000053240">
    <property type="component" value="Unassembled WGS sequence"/>
</dbReference>
<feature type="domain" description="UFSP2 N-terminal MPN-like" evidence="1">
    <location>
        <begin position="1"/>
        <end position="129"/>
    </location>
</feature>
<evidence type="ECO:0000313" key="2">
    <source>
        <dbReference type="EMBL" id="KPJ16954.1"/>
    </source>
</evidence>
<proteinExistence type="predicted"/>
<dbReference type="AlphaFoldDB" id="A0A194RHP0"/>
<evidence type="ECO:0000259" key="1">
    <source>
        <dbReference type="Pfam" id="PF26560"/>
    </source>
</evidence>
<dbReference type="EMBL" id="KQ460205">
    <property type="protein sequence ID" value="KPJ16954.1"/>
    <property type="molecule type" value="Genomic_DNA"/>
</dbReference>
<keyword evidence="2" id="KW-0378">Hydrolase</keyword>